<organism evidence="1 2">
    <name type="scientific">Anisodus acutangulus</name>
    <dbReference type="NCBI Taxonomy" id="402998"/>
    <lineage>
        <taxon>Eukaryota</taxon>
        <taxon>Viridiplantae</taxon>
        <taxon>Streptophyta</taxon>
        <taxon>Embryophyta</taxon>
        <taxon>Tracheophyta</taxon>
        <taxon>Spermatophyta</taxon>
        <taxon>Magnoliopsida</taxon>
        <taxon>eudicotyledons</taxon>
        <taxon>Gunneridae</taxon>
        <taxon>Pentapetalae</taxon>
        <taxon>asterids</taxon>
        <taxon>lamiids</taxon>
        <taxon>Solanales</taxon>
        <taxon>Solanaceae</taxon>
        <taxon>Solanoideae</taxon>
        <taxon>Hyoscyameae</taxon>
        <taxon>Anisodus</taxon>
    </lineage>
</organism>
<proteinExistence type="predicted"/>
<keyword evidence="2" id="KW-1185">Reference proteome</keyword>
<dbReference type="AlphaFoldDB" id="A0A9Q1M788"/>
<evidence type="ECO:0000313" key="2">
    <source>
        <dbReference type="Proteomes" id="UP001152561"/>
    </source>
</evidence>
<accession>A0A9Q1M788</accession>
<protein>
    <submittedName>
        <fullName evidence="1">Uncharacterized protein</fullName>
    </submittedName>
</protein>
<reference evidence="2" key="1">
    <citation type="journal article" date="2023" name="Proc. Natl. Acad. Sci. U.S.A.">
        <title>Genomic and structural basis for evolution of tropane alkaloid biosynthesis.</title>
        <authorList>
            <person name="Wanga Y.-J."/>
            <person name="Taina T."/>
            <person name="Yua J.-Y."/>
            <person name="Lia J."/>
            <person name="Xua B."/>
            <person name="Chenc J."/>
            <person name="D'Auriad J.C."/>
            <person name="Huanga J.-P."/>
            <person name="Huanga S.-X."/>
        </authorList>
    </citation>
    <scope>NUCLEOTIDE SEQUENCE [LARGE SCALE GENOMIC DNA]</scope>
    <source>
        <strain evidence="2">cv. KIB-2019</strain>
    </source>
</reference>
<evidence type="ECO:0000313" key="1">
    <source>
        <dbReference type="EMBL" id="KAJ8550039.1"/>
    </source>
</evidence>
<dbReference type="Proteomes" id="UP001152561">
    <property type="component" value="Unassembled WGS sequence"/>
</dbReference>
<name>A0A9Q1M788_9SOLA</name>
<dbReference type="EMBL" id="JAJAGQ010000011">
    <property type="protein sequence ID" value="KAJ8550039.1"/>
    <property type="molecule type" value="Genomic_DNA"/>
</dbReference>
<comment type="caution">
    <text evidence="1">The sequence shown here is derived from an EMBL/GenBank/DDBJ whole genome shotgun (WGS) entry which is preliminary data.</text>
</comment>
<sequence>MDNEGCCRNFALGLTAAIHAVTLGPIIKQYPFVLAPFPICSALSHSSLSFLPSFTCSSNAVGMLPVQVLAP</sequence>
<gene>
    <name evidence="1" type="ORF">K7X08_033746</name>
</gene>